<dbReference type="EMBL" id="CP002193">
    <property type="protein sequence ID" value="AFD27625.1"/>
    <property type="molecule type" value="Genomic_DNA"/>
</dbReference>
<dbReference type="AlphaFoldDB" id="H8H278"/>
<keyword evidence="3" id="KW-1185">Reference proteome</keyword>
<evidence type="ECO:0000313" key="2">
    <source>
        <dbReference type="EMBL" id="AFD27625.1"/>
    </source>
</evidence>
<accession>H8H278</accession>
<dbReference type="HOGENOM" id="CLU_193605_0_0_0"/>
<name>H8H278_DEIGI</name>
<evidence type="ECO:0000256" key="1">
    <source>
        <dbReference type="SAM" id="Phobius"/>
    </source>
</evidence>
<keyword evidence="1" id="KW-1133">Transmembrane helix</keyword>
<dbReference type="KEGG" id="dgo:DGo_PB0356"/>
<geneLocation type="plasmid" evidence="2 3">
    <name>P2</name>
</geneLocation>
<evidence type="ECO:0000313" key="3">
    <source>
        <dbReference type="Proteomes" id="UP000007575"/>
    </source>
</evidence>
<proteinExistence type="predicted"/>
<organism evidence="2 3">
    <name type="scientific">Deinococcus gobiensis (strain DSM 21396 / JCM 16679 / CGMCC 1.7299 / I-0)</name>
    <dbReference type="NCBI Taxonomy" id="745776"/>
    <lineage>
        <taxon>Bacteria</taxon>
        <taxon>Thermotogati</taxon>
        <taxon>Deinococcota</taxon>
        <taxon>Deinococci</taxon>
        <taxon>Deinococcales</taxon>
        <taxon>Deinococcaceae</taxon>
        <taxon>Deinococcus</taxon>
    </lineage>
</organism>
<keyword evidence="1" id="KW-0812">Transmembrane</keyword>
<keyword evidence="1" id="KW-0472">Membrane</keyword>
<protein>
    <submittedName>
        <fullName evidence="2">Uncharacterized protein</fullName>
    </submittedName>
</protein>
<sequence>MSPAGMSLLLIFGGAFALLMLAVRAALEAGDQGRPRRHARLLLAAVPLWVGAWAVVPSLVGPGAQATASVRAAPQAQLAHPDR</sequence>
<keyword evidence="2" id="KW-0614">Plasmid</keyword>
<dbReference type="Proteomes" id="UP000007575">
    <property type="component" value="Plasmid P2"/>
</dbReference>
<feature type="transmembrane region" description="Helical" evidence="1">
    <location>
        <begin position="41"/>
        <end position="61"/>
    </location>
</feature>
<gene>
    <name evidence="2" type="ordered locus">DGo_PB0356</name>
</gene>
<reference evidence="2 3" key="1">
    <citation type="journal article" date="2012" name="PLoS ONE">
        <title>Genome sequence and transcriptome analysis of the radioresistant bacterium Deinococcus gobiensis: insights into the extreme environmental adaptations.</title>
        <authorList>
            <person name="Yuan M."/>
            <person name="Chen M."/>
            <person name="Zhang W."/>
            <person name="Lu W."/>
            <person name="Wang J."/>
            <person name="Yang M."/>
            <person name="Zhao P."/>
            <person name="Tang R."/>
            <person name="Li X."/>
            <person name="Hao Y."/>
            <person name="Zhou Z."/>
            <person name="Zhan Y."/>
            <person name="Yu H."/>
            <person name="Teng C."/>
            <person name="Yan Y."/>
            <person name="Ping S."/>
            <person name="Wang Y."/>
            <person name="Lin M."/>
        </authorList>
    </citation>
    <scope>NUCLEOTIDE SEQUENCE [LARGE SCALE GENOMIC DNA]</scope>
    <source>
        <strain evidence="3">DSM 21396 / JCM 16679 / CGMCC 1.7299 / I-0</strain>
        <plasmid evidence="2">P2</plasmid>
    </source>
</reference>
<dbReference type="PATRIC" id="fig|745776.4.peg.3681"/>